<dbReference type="AlphaFoldDB" id="A0A517RM52"/>
<proteinExistence type="predicted"/>
<dbReference type="RefSeq" id="WP_145220793.1">
    <property type="nucleotide sequence ID" value="NZ_CP036269.1"/>
</dbReference>
<protein>
    <submittedName>
        <fullName evidence="1">Uncharacterized protein</fullName>
    </submittedName>
</protein>
<accession>A0A517RM52</accession>
<name>A0A517RM52_9PLAN</name>
<dbReference type="OrthoDB" id="9948340at2"/>
<evidence type="ECO:0000313" key="2">
    <source>
        <dbReference type="Proteomes" id="UP000317171"/>
    </source>
</evidence>
<reference evidence="1 2" key="1">
    <citation type="submission" date="2019-02" db="EMBL/GenBank/DDBJ databases">
        <title>Deep-cultivation of Planctomycetes and their phenomic and genomic characterization uncovers novel biology.</title>
        <authorList>
            <person name="Wiegand S."/>
            <person name="Jogler M."/>
            <person name="Boedeker C."/>
            <person name="Pinto D."/>
            <person name="Vollmers J."/>
            <person name="Rivas-Marin E."/>
            <person name="Kohn T."/>
            <person name="Peeters S.H."/>
            <person name="Heuer A."/>
            <person name="Rast P."/>
            <person name="Oberbeckmann S."/>
            <person name="Bunk B."/>
            <person name="Jeske O."/>
            <person name="Meyerdierks A."/>
            <person name="Storesund J.E."/>
            <person name="Kallscheuer N."/>
            <person name="Luecker S."/>
            <person name="Lage O.M."/>
            <person name="Pohl T."/>
            <person name="Merkel B.J."/>
            <person name="Hornburger P."/>
            <person name="Mueller R.-W."/>
            <person name="Bruemmer F."/>
            <person name="Labrenz M."/>
            <person name="Spormann A.M."/>
            <person name="Op den Camp H."/>
            <person name="Overmann J."/>
            <person name="Amann R."/>
            <person name="Jetten M.S.M."/>
            <person name="Mascher T."/>
            <person name="Medema M.H."/>
            <person name="Devos D.P."/>
            <person name="Kaster A.-K."/>
            <person name="Ovreas L."/>
            <person name="Rohde M."/>
            <person name="Galperin M.Y."/>
            <person name="Jogler C."/>
        </authorList>
    </citation>
    <scope>NUCLEOTIDE SEQUENCE [LARGE SCALE GENOMIC DNA]</scope>
    <source>
        <strain evidence="1 2">Pan241w</strain>
    </source>
</reference>
<keyword evidence="2" id="KW-1185">Reference proteome</keyword>
<gene>
    <name evidence="1" type="ORF">Pan241w_50670</name>
</gene>
<dbReference type="Proteomes" id="UP000317171">
    <property type="component" value="Chromosome"/>
</dbReference>
<organism evidence="1 2">
    <name type="scientific">Gimesia alba</name>
    <dbReference type="NCBI Taxonomy" id="2527973"/>
    <lineage>
        <taxon>Bacteria</taxon>
        <taxon>Pseudomonadati</taxon>
        <taxon>Planctomycetota</taxon>
        <taxon>Planctomycetia</taxon>
        <taxon>Planctomycetales</taxon>
        <taxon>Planctomycetaceae</taxon>
        <taxon>Gimesia</taxon>
    </lineage>
</organism>
<dbReference type="EMBL" id="CP036269">
    <property type="protein sequence ID" value="QDT44950.1"/>
    <property type="molecule type" value="Genomic_DNA"/>
</dbReference>
<evidence type="ECO:0000313" key="1">
    <source>
        <dbReference type="EMBL" id="QDT44950.1"/>
    </source>
</evidence>
<dbReference type="KEGG" id="gaz:Pan241w_50670"/>
<sequence>MSELESFNELDPWQILLNQSGFRSKGQIYEIAQKWDCDADDIIYIVRKQSLSYFSASTFEEIRESEEYRELQVTRAALADIYDAVRDLIWPKSRTPHSGKDGSWFNLRVGIQPRSKKIQWWSDIEPDLQPFYIVRDKIISTINQLIDGEKAPNGGIGF</sequence>